<feature type="region of interest" description="Disordered" evidence="1">
    <location>
        <begin position="145"/>
        <end position="168"/>
    </location>
</feature>
<dbReference type="AlphaFoldDB" id="X5MM99"/>
<dbReference type="GO" id="GO:0006635">
    <property type="term" value="P:fatty acid beta-oxidation"/>
    <property type="evidence" value="ECO:0007669"/>
    <property type="project" value="TreeGrafter"/>
</dbReference>
<dbReference type="GO" id="GO:0004300">
    <property type="term" value="F:enoyl-CoA hydratase activity"/>
    <property type="evidence" value="ECO:0007669"/>
    <property type="project" value="TreeGrafter"/>
</dbReference>
<dbReference type="InterPro" id="IPR002539">
    <property type="entry name" value="MaoC-like_dom"/>
</dbReference>
<reference evidence="4 5" key="1">
    <citation type="journal article" date="2014" name="Front. Genet.">
        <title>Genome and metabolic network of "Candidatus Phaeomarinobacter ectocarpi" Ec32, a new candidate genus of Alphaproteobacteria frequently associated with brown algae.</title>
        <authorList>
            <person name="Dittami S.M."/>
            <person name="Barbeyron T."/>
            <person name="Boyen C."/>
            <person name="Cambefort J."/>
            <person name="Collet G."/>
            <person name="Delage L."/>
            <person name="Gobet A."/>
            <person name="Groisillier A."/>
            <person name="Leblanc C."/>
            <person name="Michel G."/>
            <person name="Scornet D."/>
            <person name="Siegel A."/>
            <person name="Tapia J.E."/>
            <person name="Tonon T."/>
        </authorList>
    </citation>
    <scope>NUCLEOTIDE SEQUENCE [LARGE SCALE GENOMIC DNA]</scope>
    <source>
        <strain evidence="4 5">Ec32</strain>
    </source>
</reference>
<dbReference type="KEGG" id="pect:BN1012_Phect1987"/>
<gene>
    <name evidence="4" type="ORF">BN1012_Phect1987</name>
</gene>
<dbReference type="InterPro" id="IPR054357">
    <property type="entry name" value="MFE-2_N"/>
</dbReference>
<evidence type="ECO:0000313" key="5">
    <source>
        <dbReference type="Proteomes" id="UP000032160"/>
    </source>
</evidence>
<dbReference type="PATRIC" id="fig|1458461.3.peg.1993"/>
<feature type="domain" description="Peroxisomal multifunctional enzyme type 2-like N-terminal" evidence="3">
    <location>
        <begin position="18"/>
        <end position="144"/>
    </location>
</feature>
<name>X5MM99_9HYPH</name>
<evidence type="ECO:0000259" key="2">
    <source>
        <dbReference type="Pfam" id="PF01575"/>
    </source>
</evidence>
<dbReference type="CDD" id="cd03448">
    <property type="entry name" value="HDE_HSD"/>
    <property type="match status" value="1"/>
</dbReference>
<dbReference type="OrthoDB" id="5522043at2"/>
<dbReference type="GO" id="GO:0044594">
    <property type="term" value="F:17-beta-hydroxysteroid dehydrogenase (NAD+) activity"/>
    <property type="evidence" value="ECO:0007669"/>
    <property type="project" value="TreeGrafter"/>
</dbReference>
<dbReference type="PANTHER" id="PTHR13078:SF56">
    <property type="entry name" value="PEROXISOMAL MULTIFUNCTIONAL ENZYME TYPE 2"/>
    <property type="match status" value="1"/>
</dbReference>
<dbReference type="EMBL" id="HG966617">
    <property type="protein sequence ID" value="CDO60200.1"/>
    <property type="molecule type" value="Genomic_DNA"/>
</dbReference>
<dbReference type="Pfam" id="PF01575">
    <property type="entry name" value="MaoC_dehydratas"/>
    <property type="match status" value="1"/>
</dbReference>
<dbReference type="HOGENOM" id="CLU_040078_1_0_5"/>
<evidence type="ECO:0000259" key="3">
    <source>
        <dbReference type="Pfam" id="PF22622"/>
    </source>
</evidence>
<feature type="domain" description="MaoC-like" evidence="2">
    <location>
        <begin position="162"/>
        <end position="276"/>
    </location>
</feature>
<dbReference type="InterPro" id="IPR029069">
    <property type="entry name" value="HotDog_dom_sf"/>
</dbReference>
<keyword evidence="5" id="KW-1185">Reference proteome</keyword>
<dbReference type="PANTHER" id="PTHR13078">
    <property type="entry name" value="PEROXISOMAL MULTIFUNCTIONAL ENZYME TYPE 2-RELATED"/>
    <property type="match status" value="1"/>
</dbReference>
<accession>X5MM99</accession>
<protein>
    <submittedName>
        <fullName evidence="4">MaoC domain protein dehydratase</fullName>
    </submittedName>
</protein>
<dbReference type="STRING" id="1458461.BN1012_Phect1987"/>
<dbReference type="Proteomes" id="UP000032160">
    <property type="component" value="Chromosome I"/>
</dbReference>
<proteinExistence type="predicted"/>
<dbReference type="SUPFAM" id="SSF54637">
    <property type="entry name" value="Thioesterase/thiol ester dehydrase-isomerase"/>
    <property type="match status" value="2"/>
</dbReference>
<dbReference type="RefSeq" id="WP_043948295.1">
    <property type="nucleotide sequence ID" value="NZ_HG966617.1"/>
</dbReference>
<sequence>MAIDYDHIMSLTSKDERFSYGDRETMLYALGVGMARDPLAPKELPYVYESDLKTVPTMATVIAWGAGPLRDSGINYLMVVHGEQKLTLHQPLPAAADIIADSKVIGAYDKGADKGAVIVTETDIRLADSGDALCTLTSTTFARGDGGFGGPSEGAPKPHPIPDRAPDETIEVDTRPDQALLYRLSGDRNPLHADPEFATAAGFPAPILHGLCTYGTCCRAILGSVAEYDHTAITGFDVRFSSPVFPGETILVDVWKDGNIASFRARLKERDVVVINNGKCTLKA</sequence>
<evidence type="ECO:0000313" key="4">
    <source>
        <dbReference type="EMBL" id="CDO60200.1"/>
    </source>
</evidence>
<dbReference type="Pfam" id="PF22622">
    <property type="entry name" value="MFE-2_hydrat-2_N"/>
    <property type="match status" value="1"/>
</dbReference>
<organism evidence="4 5">
    <name type="scientific">Candidatus Phaeomarinibacter ectocarpi</name>
    <dbReference type="NCBI Taxonomy" id="1458461"/>
    <lineage>
        <taxon>Bacteria</taxon>
        <taxon>Pseudomonadati</taxon>
        <taxon>Pseudomonadota</taxon>
        <taxon>Alphaproteobacteria</taxon>
        <taxon>Hyphomicrobiales</taxon>
        <taxon>Parvibaculaceae</taxon>
        <taxon>Candidatus Phaeomarinibacter</taxon>
    </lineage>
</organism>
<dbReference type="Gene3D" id="3.10.129.10">
    <property type="entry name" value="Hotdog Thioesterase"/>
    <property type="match status" value="1"/>
</dbReference>
<dbReference type="GO" id="GO:0003857">
    <property type="term" value="F:(3S)-3-hydroxyacyl-CoA dehydrogenase (NAD+) activity"/>
    <property type="evidence" value="ECO:0007669"/>
    <property type="project" value="TreeGrafter"/>
</dbReference>
<evidence type="ECO:0000256" key="1">
    <source>
        <dbReference type="SAM" id="MobiDB-lite"/>
    </source>
</evidence>